<feature type="non-terminal residue" evidence="1">
    <location>
        <position position="1"/>
    </location>
</feature>
<accession>A0A938BM89</accession>
<protein>
    <recommendedName>
        <fullName evidence="3">Mannosyl-glycoprotein endo-beta-N-acetylglucosamidase-like domain-containing protein</fullName>
    </recommendedName>
</protein>
<proteinExistence type="predicted"/>
<evidence type="ECO:0008006" key="3">
    <source>
        <dbReference type="Google" id="ProtNLM"/>
    </source>
</evidence>
<sequence>HNGYYNKALAGFKQDRSPVNFARNIHGIYATSPVYANSLISIMKQYDLL</sequence>
<dbReference type="Gene3D" id="1.10.530.10">
    <property type="match status" value="1"/>
</dbReference>
<comment type="caution">
    <text evidence="1">The sequence shown here is derived from an EMBL/GenBank/DDBJ whole genome shotgun (WGS) entry which is preliminary data.</text>
</comment>
<name>A0A938BM89_9BACT</name>
<dbReference type="EMBL" id="VGJX01000106">
    <property type="protein sequence ID" value="MBM3274038.1"/>
    <property type="molecule type" value="Genomic_DNA"/>
</dbReference>
<dbReference type="AlphaFoldDB" id="A0A938BM89"/>
<evidence type="ECO:0000313" key="2">
    <source>
        <dbReference type="Proteomes" id="UP000703893"/>
    </source>
</evidence>
<evidence type="ECO:0000313" key="1">
    <source>
        <dbReference type="EMBL" id="MBM3274038.1"/>
    </source>
</evidence>
<gene>
    <name evidence="1" type="ORF">FJZ00_02710</name>
</gene>
<dbReference type="Proteomes" id="UP000703893">
    <property type="component" value="Unassembled WGS sequence"/>
</dbReference>
<reference evidence="1 2" key="1">
    <citation type="submission" date="2019-03" db="EMBL/GenBank/DDBJ databases">
        <title>Lake Tanganyika Metagenome-Assembled Genomes (MAGs).</title>
        <authorList>
            <person name="Tran P."/>
        </authorList>
    </citation>
    <scope>NUCLEOTIDE SEQUENCE [LARGE SCALE GENOMIC DNA]</scope>
    <source>
        <strain evidence="1">K_DeepCast_65m_m2_236</strain>
    </source>
</reference>
<organism evidence="1 2">
    <name type="scientific">Candidatus Tanganyikabacteria bacterium</name>
    <dbReference type="NCBI Taxonomy" id="2961651"/>
    <lineage>
        <taxon>Bacteria</taxon>
        <taxon>Bacillati</taxon>
        <taxon>Candidatus Sericytochromatia</taxon>
        <taxon>Candidatus Tanganyikabacteria</taxon>
    </lineage>
</organism>